<name>A0A5M3ME34_CONPW</name>
<dbReference type="RefSeq" id="XP_007773194.1">
    <property type="nucleotide sequence ID" value="XM_007775004.1"/>
</dbReference>
<dbReference type="InterPro" id="IPR015943">
    <property type="entry name" value="WD40/YVTN_repeat-like_dom_sf"/>
</dbReference>
<dbReference type="AlphaFoldDB" id="A0A5M3ME34"/>
<comment type="caution">
    <text evidence="1">The sequence shown here is derived from an EMBL/GenBank/DDBJ whole genome shotgun (WGS) entry which is preliminary data.</text>
</comment>
<dbReference type="SMART" id="SM00320">
    <property type="entry name" value="WD40"/>
    <property type="match status" value="2"/>
</dbReference>
<accession>A0A5M3ME34</accession>
<dbReference type="SUPFAM" id="SSF50978">
    <property type="entry name" value="WD40 repeat-like"/>
    <property type="match status" value="1"/>
</dbReference>
<dbReference type="Pfam" id="PF00400">
    <property type="entry name" value="WD40"/>
    <property type="match status" value="2"/>
</dbReference>
<evidence type="ECO:0000313" key="1">
    <source>
        <dbReference type="EMBL" id="EIW76875.1"/>
    </source>
</evidence>
<gene>
    <name evidence="1" type="ORF">CONPUDRAFT_168609</name>
</gene>
<dbReference type="Proteomes" id="UP000053558">
    <property type="component" value="Unassembled WGS sequence"/>
</dbReference>
<organism evidence="1 2">
    <name type="scientific">Coniophora puteana (strain RWD-64-598)</name>
    <name type="common">Brown rot fungus</name>
    <dbReference type="NCBI Taxonomy" id="741705"/>
    <lineage>
        <taxon>Eukaryota</taxon>
        <taxon>Fungi</taxon>
        <taxon>Dikarya</taxon>
        <taxon>Basidiomycota</taxon>
        <taxon>Agaricomycotina</taxon>
        <taxon>Agaricomycetes</taxon>
        <taxon>Agaricomycetidae</taxon>
        <taxon>Boletales</taxon>
        <taxon>Coniophorineae</taxon>
        <taxon>Coniophoraceae</taxon>
        <taxon>Coniophora</taxon>
    </lineage>
</organism>
<protein>
    <recommendedName>
        <fullName evidence="3">WD40 repeat-like protein</fullName>
    </recommendedName>
</protein>
<dbReference type="EMBL" id="JH711585">
    <property type="protein sequence ID" value="EIW76875.1"/>
    <property type="molecule type" value="Genomic_DNA"/>
</dbReference>
<evidence type="ECO:0008006" key="3">
    <source>
        <dbReference type="Google" id="ProtNLM"/>
    </source>
</evidence>
<keyword evidence="2" id="KW-1185">Reference proteome</keyword>
<reference evidence="2" key="1">
    <citation type="journal article" date="2012" name="Science">
        <title>The Paleozoic origin of enzymatic lignin decomposition reconstructed from 31 fungal genomes.</title>
        <authorList>
            <person name="Floudas D."/>
            <person name="Binder M."/>
            <person name="Riley R."/>
            <person name="Barry K."/>
            <person name="Blanchette R.A."/>
            <person name="Henrissat B."/>
            <person name="Martinez A.T."/>
            <person name="Otillar R."/>
            <person name="Spatafora J.W."/>
            <person name="Yadav J.S."/>
            <person name="Aerts A."/>
            <person name="Benoit I."/>
            <person name="Boyd A."/>
            <person name="Carlson A."/>
            <person name="Copeland A."/>
            <person name="Coutinho P.M."/>
            <person name="de Vries R.P."/>
            <person name="Ferreira P."/>
            <person name="Findley K."/>
            <person name="Foster B."/>
            <person name="Gaskell J."/>
            <person name="Glotzer D."/>
            <person name="Gorecki P."/>
            <person name="Heitman J."/>
            <person name="Hesse C."/>
            <person name="Hori C."/>
            <person name="Igarashi K."/>
            <person name="Jurgens J.A."/>
            <person name="Kallen N."/>
            <person name="Kersten P."/>
            <person name="Kohler A."/>
            <person name="Kuees U."/>
            <person name="Kumar T.K.A."/>
            <person name="Kuo A."/>
            <person name="LaButti K."/>
            <person name="Larrondo L.F."/>
            <person name="Lindquist E."/>
            <person name="Ling A."/>
            <person name="Lombard V."/>
            <person name="Lucas S."/>
            <person name="Lundell T."/>
            <person name="Martin R."/>
            <person name="McLaughlin D.J."/>
            <person name="Morgenstern I."/>
            <person name="Morin E."/>
            <person name="Murat C."/>
            <person name="Nagy L.G."/>
            <person name="Nolan M."/>
            <person name="Ohm R.A."/>
            <person name="Patyshakuliyeva A."/>
            <person name="Rokas A."/>
            <person name="Ruiz-Duenas F.J."/>
            <person name="Sabat G."/>
            <person name="Salamov A."/>
            <person name="Samejima M."/>
            <person name="Schmutz J."/>
            <person name="Slot J.C."/>
            <person name="St John F."/>
            <person name="Stenlid J."/>
            <person name="Sun H."/>
            <person name="Sun S."/>
            <person name="Syed K."/>
            <person name="Tsang A."/>
            <person name="Wiebenga A."/>
            <person name="Young D."/>
            <person name="Pisabarro A."/>
            <person name="Eastwood D.C."/>
            <person name="Martin F."/>
            <person name="Cullen D."/>
            <person name="Grigoriev I.V."/>
            <person name="Hibbett D.S."/>
        </authorList>
    </citation>
    <scope>NUCLEOTIDE SEQUENCE [LARGE SCALE GENOMIC DNA]</scope>
    <source>
        <strain evidence="2">RWD-64-598 SS2</strain>
    </source>
</reference>
<sequence length="102" mass="11533">MMRIWDIENGHETRVGGKSVIMCKRAVWSVRYSPDGKFIATAGDHRLKLRNSRNHELVDKVQNCFLDKSISWAPNGKSLATSSCEGKICVRDVNKLKLPVHP</sequence>
<dbReference type="GeneID" id="19206034"/>
<proteinExistence type="predicted"/>
<dbReference type="KEGG" id="cput:CONPUDRAFT_168609"/>
<dbReference type="InterPro" id="IPR001680">
    <property type="entry name" value="WD40_rpt"/>
</dbReference>
<evidence type="ECO:0000313" key="2">
    <source>
        <dbReference type="Proteomes" id="UP000053558"/>
    </source>
</evidence>
<dbReference type="Gene3D" id="2.130.10.10">
    <property type="entry name" value="YVTN repeat-like/Quinoprotein amine dehydrogenase"/>
    <property type="match status" value="1"/>
</dbReference>
<dbReference type="InterPro" id="IPR036322">
    <property type="entry name" value="WD40_repeat_dom_sf"/>
</dbReference>
<dbReference type="OrthoDB" id="308690at2759"/>